<evidence type="ECO:0000259" key="2">
    <source>
        <dbReference type="PROSITE" id="PS51781"/>
    </source>
</evidence>
<geneLocation type="plasmid" evidence="3 4">
    <name>p4</name>
</geneLocation>
<dbReference type="SUPFAM" id="SSF110296">
    <property type="entry name" value="Oligoxyloglucan reducing end-specific cellobiohydrolase"/>
    <property type="match status" value="1"/>
</dbReference>
<evidence type="ECO:0000256" key="1">
    <source>
        <dbReference type="SAM" id="SignalP"/>
    </source>
</evidence>
<keyword evidence="3" id="KW-0614">Plasmid</keyword>
<dbReference type="InterPro" id="IPR015943">
    <property type="entry name" value="WD40/YVTN_repeat-like_dom_sf"/>
</dbReference>
<accession>A0AAP9WH76</accession>
<feature type="domain" description="SH3b" evidence="2">
    <location>
        <begin position="29"/>
        <end position="102"/>
    </location>
</feature>
<reference evidence="3" key="1">
    <citation type="submission" date="2019-09" db="EMBL/GenBank/DDBJ databases">
        <title>Comparative Genomics of Leptospira interrogans Reveals Genome Plasticity - A Common Adaptive Strategy for Survival in Various Hosts.</title>
        <authorList>
            <person name="Ramli S.R."/>
            <person name="Bunk B."/>
            <person name="Goris M."/>
            <person name="Bhuju S."/>
            <person name="Jarek M."/>
            <person name="Sproer C."/>
            <person name="Mustakim S."/>
            <person name="Strommenger B."/>
            <person name="Pessler F."/>
        </authorList>
    </citation>
    <scope>NUCLEOTIDE SEQUENCE</scope>
    <source>
        <strain evidence="3">782</strain>
        <plasmid evidence="3">p4</plasmid>
    </source>
</reference>
<name>A0AAP9WH76_LEPIR</name>
<evidence type="ECO:0000313" key="4">
    <source>
        <dbReference type="Proteomes" id="UP000663124"/>
    </source>
</evidence>
<feature type="signal peptide" evidence="1">
    <location>
        <begin position="1"/>
        <end position="23"/>
    </location>
</feature>
<keyword evidence="1" id="KW-0732">Signal</keyword>
<dbReference type="EMBL" id="CP043888">
    <property type="protein sequence ID" value="QOI45062.1"/>
    <property type="molecule type" value="Genomic_DNA"/>
</dbReference>
<proteinExistence type="predicted"/>
<organism evidence="3 4">
    <name type="scientific">Leptospira interrogans serovar Canicola</name>
    <dbReference type="NCBI Taxonomy" id="211880"/>
    <lineage>
        <taxon>Bacteria</taxon>
        <taxon>Pseudomonadati</taxon>
        <taxon>Spirochaetota</taxon>
        <taxon>Spirochaetia</taxon>
        <taxon>Leptospirales</taxon>
        <taxon>Leptospiraceae</taxon>
        <taxon>Leptospira</taxon>
    </lineage>
</organism>
<dbReference type="Proteomes" id="UP000663124">
    <property type="component" value="Plasmid p4"/>
</dbReference>
<sequence length="410" mass="44143">MRKKYYNKYLILGIFLFSFSLVAENTFQPGQAKVTVGILNVRNIAAAGGDVITTLKRGEVLNVVDRSTNESTENGITDFWYKVNLPKKKSGWVFGGFISFEMNLEGGLRWKTVNPGGGQKFTGIVVSNNGEIVAATEKGNIFISTDKGKSWKKLIPQALGASIGKINKLILVNKEIWAAASGENGGGVWKTTNTGKSWAQFSTVQGLSSNDVYDLAFQKDGSIIAATEKGMSQTKDGGQTWNSNVNGEELNMKILSIAVSQDGKVFAGTIDGLYAFIESSGVFGGTKYSWNRVGKGEPNMGDSIYSVGITPSGEIFVGTELGVSRSNIKELKKWSGVGGKSIVNAIYMDSSKILIGTDNGLNISTDNGLSWVTYKKENGIANNRVDAISINPIDKTIWTLSGSEGLSYHE</sequence>
<dbReference type="RefSeq" id="WP_002115003.1">
    <property type="nucleotide sequence ID" value="NZ_CP043888.1"/>
</dbReference>
<feature type="chain" id="PRO_5043047224" evidence="1">
    <location>
        <begin position="24"/>
        <end position="410"/>
    </location>
</feature>
<dbReference type="AlphaFoldDB" id="A0AAP9WH76"/>
<evidence type="ECO:0000313" key="3">
    <source>
        <dbReference type="EMBL" id="QOI45062.1"/>
    </source>
</evidence>
<dbReference type="Pfam" id="PF08239">
    <property type="entry name" value="SH3_3"/>
    <property type="match status" value="1"/>
</dbReference>
<dbReference type="Gene3D" id="2.130.10.10">
    <property type="entry name" value="YVTN repeat-like/Quinoprotein amine dehydrogenase"/>
    <property type="match status" value="2"/>
</dbReference>
<dbReference type="Gene3D" id="2.30.30.40">
    <property type="entry name" value="SH3 Domains"/>
    <property type="match status" value="1"/>
</dbReference>
<gene>
    <name evidence="3" type="ORF">Lepto782_23025</name>
</gene>
<dbReference type="PROSITE" id="PS51781">
    <property type="entry name" value="SH3B"/>
    <property type="match status" value="1"/>
</dbReference>
<protein>
    <submittedName>
        <fullName evidence="3">SH3 domain-containing protein</fullName>
    </submittedName>
</protein>
<dbReference type="InterPro" id="IPR003646">
    <property type="entry name" value="SH3-like_bac-type"/>
</dbReference>